<dbReference type="CDD" id="cd06578">
    <property type="entry name" value="HemD"/>
    <property type="match status" value="1"/>
</dbReference>
<dbReference type="Proteomes" id="UP000235748">
    <property type="component" value="Unassembled WGS sequence"/>
</dbReference>
<evidence type="ECO:0000256" key="1">
    <source>
        <dbReference type="ARBA" id="ARBA00004772"/>
    </source>
</evidence>
<evidence type="ECO:0000256" key="7">
    <source>
        <dbReference type="ARBA" id="ARBA00040167"/>
    </source>
</evidence>
<comment type="similarity">
    <text evidence="2 9">Belongs to the uroporphyrinogen-III synthase family.</text>
</comment>
<dbReference type="RefSeq" id="WP_070502397.1">
    <property type="nucleotide sequence ID" value="NZ_JAASJD010000005.1"/>
</dbReference>
<comment type="caution">
    <text evidence="11">The sequence shown here is derived from an EMBL/GenBank/DDBJ whole genome shotgun (WGS) entry which is preliminary data.</text>
</comment>
<evidence type="ECO:0000256" key="5">
    <source>
        <dbReference type="ARBA" id="ARBA00023244"/>
    </source>
</evidence>
<dbReference type="GO" id="GO:0006782">
    <property type="term" value="P:protoporphyrinogen IX biosynthetic process"/>
    <property type="evidence" value="ECO:0007669"/>
    <property type="project" value="UniProtKB-UniRule"/>
</dbReference>
<comment type="pathway">
    <text evidence="1 9">Porphyrin-containing compound metabolism; protoporphyrin-IX biosynthesis; coproporphyrinogen-III from 5-aminolevulinate: step 3/4.</text>
</comment>
<dbReference type="PANTHER" id="PTHR38042:SF1">
    <property type="entry name" value="UROPORPHYRINOGEN-III SYNTHASE, CHLOROPLASTIC"/>
    <property type="match status" value="1"/>
</dbReference>
<dbReference type="InterPro" id="IPR003754">
    <property type="entry name" value="4pyrrol_synth_uPrphyn_synth"/>
</dbReference>
<gene>
    <name evidence="11" type="ORF">CJ235_04490</name>
</gene>
<dbReference type="Pfam" id="PF02602">
    <property type="entry name" value="HEM4"/>
    <property type="match status" value="1"/>
</dbReference>
<evidence type="ECO:0000256" key="6">
    <source>
        <dbReference type="ARBA" id="ARBA00037589"/>
    </source>
</evidence>
<organism evidence="11 12">
    <name type="scientific">Staphylococcus pettenkoferi</name>
    <dbReference type="NCBI Taxonomy" id="170573"/>
    <lineage>
        <taxon>Bacteria</taxon>
        <taxon>Bacillati</taxon>
        <taxon>Bacillota</taxon>
        <taxon>Bacilli</taxon>
        <taxon>Bacillales</taxon>
        <taxon>Staphylococcaceae</taxon>
        <taxon>Staphylococcus</taxon>
    </lineage>
</organism>
<dbReference type="GO" id="GO:0006780">
    <property type="term" value="P:uroporphyrinogen III biosynthetic process"/>
    <property type="evidence" value="ECO:0007669"/>
    <property type="project" value="UniProtKB-UniRule"/>
</dbReference>
<evidence type="ECO:0000256" key="2">
    <source>
        <dbReference type="ARBA" id="ARBA00008133"/>
    </source>
</evidence>
<dbReference type="STRING" id="170573.GCA_001076995_01574"/>
<dbReference type="PANTHER" id="PTHR38042">
    <property type="entry name" value="UROPORPHYRINOGEN-III SYNTHASE, CHLOROPLASTIC"/>
    <property type="match status" value="1"/>
</dbReference>
<protein>
    <recommendedName>
        <fullName evidence="7 9">Uroporphyrinogen-III synthase</fullName>
        <ecNumber evidence="3 9">4.2.1.75</ecNumber>
    </recommendedName>
</protein>
<feature type="domain" description="Tetrapyrrole biosynthesis uroporphyrinogen III synthase" evidence="10">
    <location>
        <begin position="14"/>
        <end position="220"/>
    </location>
</feature>
<name>A0A2N6QJ80_9STAP</name>
<dbReference type="UniPathway" id="UPA00251">
    <property type="reaction ID" value="UER00320"/>
</dbReference>
<accession>A0A2N6QJ80</accession>
<evidence type="ECO:0000256" key="9">
    <source>
        <dbReference type="RuleBase" id="RU366031"/>
    </source>
</evidence>
<dbReference type="AlphaFoldDB" id="A0A2N6QJ80"/>
<dbReference type="Gene3D" id="3.40.50.10090">
    <property type="match status" value="2"/>
</dbReference>
<evidence type="ECO:0000259" key="10">
    <source>
        <dbReference type="Pfam" id="PF02602"/>
    </source>
</evidence>
<dbReference type="InterPro" id="IPR036108">
    <property type="entry name" value="4pyrrol_syn_uPrphyn_synt_sf"/>
</dbReference>
<comment type="function">
    <text evidence="6 9">Catalyzes cyclization of the linear tetrapyrrole, hydroxymethylbilane, to the macrocyclic uroporphyrinogen III.</text>
</comment>
<evidence type="ECO:0000313" key="11">
    <source>
        <dbReference type="EMBL" id="PMC19628.1"/>
    </source>
</evidence>
<comment type="catalytic activity">
    <reaction evidence="8 9">
        <text>hydroxymethylbilane = uroporphyrinogen III + H2O</text>
        <dbReference type="Rhea" id="RHEA:18965"/>
        <dbReference type="ChEBI" id="CHEBI:15377"/>
        <dbReference type="ChEBI" id="CHEBI:57308"/>
        <dbReference type="ChEBI" id="CHEBI:57845"/>
        <dbReference type="EC" id="4.2.1.75"/>
    </reaction>
</comment>
<proteinExistence type="inferred from homology"/>
<evidence type="ECO:0000256" key="4">
    <source>
        <dbReference type="ARBA" id="ARBA00023239"/>
    </source>
</evidence>
<dbReference type="EC" id="4.2.1.75" evidence="3 9"/>
<evidence type="ECO:0000256" key="3">
    <source>
        <dbReference type="ARBA" id="ARBA00013109"/>
    </source>
</evidence>
<evidence type="ECO:0000313" key="12">
    <source>
        <dbReference type="Proteomes" id="UP000235748"/>
    </source>
</evidence>
<evidence type="ECO:0000256" key="8">
    <source>
        <dbReference type="ARBA" id="ARBA00048617"/>
    </source>
</evidence>
<keyword evidence="4 9" id="KW-0456">Lyase</keyword>
<keyword evidence="5 9" id="KW-0627">Porphyrin biosynthesis</keyword>
<dbReference type="GO" id="GO:0004852">
    <property type="term" value="F:uroporphyrinogen-III synthase activity"/>
    <property type="evidence" value="ECO:0007669"/>
    <property type="project" value="UniProtKB-UniRule"/>
</dbReference>
<sequence>MNSVIVMTQTSNYSQDGLSIIHKPLIKIEPLSFNLDLLKLNYDWILFSSKNAVKYFYPYLQQTAHRHIAVIGKKTKAYCEAQGIAVDFCPNDYSQEGFLADFEAQENTKILVPSSQAARPLLVDTLRDRDFEVTKIDLYKPGTWSAHITDIDQLLAQNNVGAITFASSSAVDGFFNRSLPEMTKAFSNYYVIGQQTLSTIHEYGVEAKVADEQTLDGLIEKVKESWM</sequence>
<dbReference type="InterPro" id="IPR039793">
    <property type="entry name" value="UROS/Hem4"/>
</dbReference>
<dbReference type="SUPFAM" id="SSF69618">
    <property type="entry name" value="HemD-like"/>
    <property type="match status" value="1"/>
</dbReference>
<dbReference type="EMBL" id="PNGG01000002">
    <property type="protein sequence ID" value="PMC19628.1"/>
    <property type="molecule type" value="Genomic_DNA"/>
</dbReference>
<reference evidence="11 12" key="1">
    <citation type="submission" date="2017-09" db="EMBL/GenBank/DDBJ databases">
        <title>Bacterial strain isolated from the female urinary microbiota.</title>
        <authorList>
            <person name="Thomas-White K."/>
            <person name="Kumar N."/>
            <person name="Forster S."/>
            <person name="Putonti C."/>
            <person name="Lawley T."/>
            <person name="Wolfe A.J."/>
        </authorList>
    </citation>
    <scope>NUCLEOTIDE SEQUENCE [LARGE SCALE GENOMIC DNA]</scope>
    <source>
        <strain evidence="11 12">UMB0834</strain>
    </source>
</reference>